<comment type="caution">
    <text evidence="2">The sequence shown here is derived from an EMBL/GenBank/DDBJ whole genome shotgun (WGS) entry which is preliminary data.</text>
</comment>
<organism evidence="2 3">
    <name type="scientific">Saccharomycopsis crataegensis</name>
    <dbReference type="NCBI Taxonomy" id="43959"/>
    <lineage>
        <taxon>Eukaryota</taxon>
        <taxon>Fungi</taxon>
        <taxon>Dikarya</taxon>
        <taxon>Ascomycota</taxon>
        <taxon>Saccharomycotina</taxon>
        <taxon>Saccharomycetes</taxon>
        <taxon>Saccharomycopsidaceae</taxon>
        <taxon>Saccharomycopsis</taxon>
    </lineage>
</organism>
<accession>A0AAV5QNK4</accession>
<name>A0AAV5QNK4_9ASCO</name>
<proteinExistence type="predicted"/>
<feature type="region of interest" description="Disordered" evidence="1">
    <location>
        <begin position="1"/>
        <end position="30"/>
    </location>
</feature>
<evidence type="ECO:0000313" key="3">
    <source>
        <dbReference type="Proteomes" id="UP001360560"/>
    </source>
</evidence>
<dbReference type="GeneID" id="90073718"/>
<dbReference type="AlphaFoldDB" id="A0AAV5QNK4"/>
<evidence type="ECO:0000313" key="2">
    <source>
        <dbReference type="EMBL" id="GMM35743.1"/>
    </source>
</evidence>
<feature type="compositionally biased region" description="Basic and acidic residues" evidence="1">
    <location>
        <begin position="9"/>
        <end position="20"/>
    </location>
</feature>
<protein>
    <submittedName>
        <fullName evidence="2">Uncharacterized protein</fullName>
    </submittedName>
</protein>
<dbReference type="EMBL" id="BTFZ01000011">
    <property type="protein sequence ID" value="GMM35743.1"/>
    <property type="molecule type" value="Genomic_DNA"/>
</dbReference>
<sequence>MTGRPKSQRSVESHNREGKPAIESTTSRIVPERTLRSSLVNISVDSTDNNSDSLKKIDKSLVSTFKDETSKRRDDYMFNFDKRLIFDNLSHLELLNESKIAISDDDEYKHGGKTELFNFAKYSINITGGPSGINNSQSQDIDYQLLSEKKNLKITNYHESDTTQTVTTKRGTTIVKPHKIKLRRKLKKIPSDNNSRSSILKDSVDANDPLNDNVYSRYHKSKVRTEKSFAIIDKTKFLDDVNSLRVNLRRLIDLLNVDSKALMNSYVCKLIEFLQNPCSSTTLNNVEFSSNSSFIISYINLYYFKLHDGESPNYSKLPHLLDNFFDPEDISSKKTNEVTEKNQYNSLRYLLQKNPTYREDFKNLLLSDKGYKEQLESGNMRSNSGLNFKLDDYSLNDEEKERLQGRSTAIFNSYTNFEKLLVNTNNGTTSNSVKGNLTLSMDRILDEIDLTTTSYPIQLTTKDKLIIRFLQESTFINPGVMSSLEKITTNNDPNSTRNDDLLGENISRFQEFGRILEYLSKITLLTLYETYKPLKFFEGYWSNKNEYLSFIRAREHQELIKAKDSSTSDNSAANSRRKKSHSKSHLLHNKFENFDYLDICISDPEDEYEYSDPDDSLTVEELKLKHRKQSQKKYIKHYDMMHEEDTECQGDFNITTSPNTKKFIFNTSANTKVVFDPKFGAKFFNTEESNKYKKKSLSTSPILTDTQTTFDDNDVYHHGKNVLGEQKIVIPSSYVDTDAPLFESNYVDELKERKIISRSFKSFFKSTKGKRMYYKPYDEIHETKINISQEEEKNSDSINKRLRKGKPKINYNDITQRKLLAAGEDGDNYLAFGLPLPVSIKKTKEFELPVDFFQT</sequence>
<evidence type="ECO:0000256" key="1">
    <source>
        <dbReference type="SAM" id="MobiDB-lite"/>
    </source>
</evidence>
<keyword evidence="3" id="KW-1185">Reference proteome</keyword>
<gene>
    <name evidence="2" type="ORF">DASC09_030680</name>
</gene>
<dbReference type="RefSeq" id="XP_064852739.1">
    <property type="nucleotide sequence ID" value="XM_064996667.1"/>
</dbReference>
<dbReference type="Proteomes" id="UP001360560">
    <property type="component" value="Unassembled WGS sequence"/>
</dbReference>
<feature type="region of interest" description="Disordered" evidence="1">
    <location>
        <begin position="561"/>
        <end position="583"/>
    </location>
</feature>
<reference evidence="2 3" key="1">
    <citation type="journal article" date="2023" name="Elife">
        <title>Identification of key yeast species and microbe-microbe interactions impacting larval growth of Drosophila in the wild.</title>
        <authorList>
            <person name="Mure A."/>
            <person name="Sugiura Y."/>
            <person name="Maeda R."/>
            <person name="Honda K."/>
            <person name="Sakurai N."/>
            <person name="Takahashi Y."/>
            <person name="Watada M."/>
            <person name="Katoh T."/>
            <person name="Gotoh A."/>
            <person name="Gotoh Y."/>
            <person name="Taniguchi I."/>
            <person name="Nakamura K."/>
            <person name="Hayashi T."/>
            <person name="Katayama T."/>
            <person name="Uemura T."/>
            <person name="Hattori Y."/>
        </authorList>
    </citation>
    <scope>NUCLEOTIDE SEQUENCE [LARGE SCALE GENOMIC DNA]</scope>
    <source>
        <strain evidence="2 3">SC-9</strain>
    </source>
</reference>